<dbReference type="Proteomes" id="UP001596072">
    <property type="component" value="Unassembled WGS sequence"/>
</dbReference>
<dbReference type="PANTHER" id="PTHR31793:SF27">
    <property type="entry name" value="NOVEL THIOESTERASE SUPERFAMILY DOMAIN AND SAPOSIN A-TYPE DOMAIN CONTAINING PROTEIN (0610012H03RIK)"/>
    <property type="match status" value="1"/>
</dbReference>
<reference evidence="4" key="1">
    <citation type="journal article" date="2019" name="Int. J. Syst. Evol. Microbiol.">
        <title>The Global Catalogue of Microorganisms (GCM) 10K type strain sequencing project: providing services to taxonomists for standard genome sequencing and annotation.</title>
        <authorList>
            <consortium name="The Broad Institute Genomics Platform"/>
            <consortium name="The Broad Institute Genome Sequencing Center for Infectious Disease"/>
            <person name="Wu L."/>
            <person name="Ma J."/>
        </authorList>
    </citation>
    <scope>NUCLEOTIDE SEQUENCE [LARGE SCALE GENOMIC DNA]</scope>
    <source>
        <strain evidence="4">YIM 94188</strain>
    </source>
</reference>
<dbReference type="SUPFAM" id="SSF54637">
    <property type="entry name" value="Thioesterase/thiol ester dehydrase-isomerase"/>
    <property type="match status" value="1"/>
</dbReference>
<proteinExistence type="inferred from homology"/>
<evidence type="ECO:0000256" key="2">
    <source>
        <dbReference type="ARBA" id="ARBA00022801"/>
    </source>
</evidence>
<dbReference type="PANTHER" id="PTHR31793">
    <property type="entry name" value="4-HYDROXYBENZOYL-COA THIOESTERASE FAMILY MEMBER"/>
    <property type="match status" value="1"/>
</dbReference>
<dbReference type="RefSeq" id="WP_206056451.1">
    <property type="nucleotide sequence ID" value="NZ_JBHSNS010000017.1"/>
</dbReference>
<dbReference type="CDD" id="cd00586">
    <property type="entry name" value="4HBT"/>
    <property type="match status" value="1"/>
</dbReference>
<dbReference type="EMBL" id="JBHSNS010000017">
    <property type="protein sequence ID" value="MFC5731561.1"/>
    <property type="molecule type" value="Genomic_DNA"/>
</dbReference>
<sequence length="164" mass="17698">MRAPVPARGQFAAFYPISPRWNDNDQYGHLNNAVYYEYFDSAVNGWLSAQCGDVTGLEAVGLVAETSCRYLRSASFPQPLEVGLAVTRLGNSSITYQLAVFSLADDQPHVVGQFVHVYVDPSTHRPTAVPTVVAAAADGLLRTKCEATPGTEPRAEPATEPATR</sequence>
<evidence type="ECO:0000256" key="1">
    <source>
        <dbReference type="ARBA" id="ARBA00005953"/>
    </source>
</evidence>
<dbReference type="Pfam" id="PF13279">
    <property type="entry name" value="4HBT_2"/>
    <property type="match status" value="1"/>
</dbReference>
<dbReference type="InterPro" id="IPR050563">
    <property type="entry name" value="4-hydroxybenzoyl-CoA_TE"/>
</dbReference>
<dbReference type="InterPro" id="IPR029069">
    <property type="entry name" value="HotDog_dom_sf"/>
</dbReference>
<dbReference type="GO" id="GO:0016787">
    <property type="term" value="F:hydrolase activity"/>
    <property type="evidence" value="ECO:0007669"/>
    <property type="project" value="UniProtKB-KW"/>
</dbReference>
<evidence type="ECO:0000313" key="3">
    <source>
        <dbReference type="EMBL" id="MFC5731561.1"/>
    </source>
</evidence>
<comment type="similarity">
    <text evidence="1">Belongs to the 4-hydroxybenzoyl-CoA thioesterase family.</text>
</comment>
<name>A0ABW0ZKZ7_9ACTN</name>
<evidence type="ECO:0000313" key="4">
    <source>
        <dbReference type="Proteomes" id="UP001596072"/>
    </source>
</evidence>
<protein>
    <submittedName>
        <fullName evidence="3">Acyl-CoA thioesterase</fullName>
        <ecNumber evidence="3">3.1.2.-</ecNumber>
    </submittedName>
</protein>
<dbReference type="EC" id="3.1.2.-" evidence="3"/>
<dbReference type="Gene3D" id="3.10.129.10">
    <property type="entry name" value="Hotdog Thioesterase"/>
    <property type="match status" value="1"/>
</dbReference>
<keyword evidence="4" id="KW-1185">Reference proteome</keyword>
<organism evidence="3 4">
    <name type="scientific">Nocardioides vastitatis</name>
    <dbReference type="NCBI Taxonomy" id="2568655"/>
    <lineage>
        <taxon>Bacteria</taxon>
        <taxon>Bacillati</taxon>
        <taxon>Actinomycetota</taxon>
        <taxon>Actinomycetes</taxon>
        <taxon>Propionibacteriales</taxon>
        <taxon>Nocardioidaceae</taxon>
        <taxon>Nocardioides</taxon>
    </lineage>
</organism>
<comment type="caution">
    <text evidence="3">The sequence shown here is derived from an EMBL/GenBank/DDBJ whole genome shotgun (WGS) entry which is preliminary data.</text>
</comment>
<gene>
    <name evidence="3" type="ORF">ACFPQB_21805</name>
</gene>
<keyword evidence="2 3" id="KW-0378">Hydrolase</keyword>
<accession>A0ABW0ZKZ7</accession>